<sequence length="353" mass="39829">MRLLDLPPDSPVAQRIKELATSASVSDFYLTPFERMSYKYNGQLIYDDIVFEMAVPEHLEPGCDDSAMDLFDYRFRVNQMVTRGRLRWVLRLLPSKIPEPEAIRVPTPAIKAFLEAKNGLFLICGATGSGKSTTIASMVLHRAKRRREHVISFEDPIEFVYPDGLPSLVSQREMGSDEIDFSLALRAALRQAPDVIIVGEIRDGETAEIALQAAETGHVVVATLHTSSASQTVQRFLKLISSDRLESSQETLADTLRLVMCQRLLLDEGLGKRFPIHEVMLQYDGVVNIIRRGDFKKIDQELETGWKRGMFNFEKSIQVRADEGYRSSSGVSKTGNSWEEIEEYLEKQVEVAP</sequence>
<dbReference type="Proteomes" id="UP000076023">
    <property type="component" value="Unassembled WGS sequence"/>
</dbReference>
<feature type="domain" description="Bacterial type II secretion system protein E" evidence="2">
    <location>
        <begin position="189"/>
        <end position="203"/>
    </location>
</feature>
<dbReference type="STRING" id="690879.TSACC_21825"/>
<keyword evidence="4" id="KW-1185">Reference proteome</keyword>
<dbReference type="InterPro" id="IPR050921">
    <property type="entry name" value="T4SS_GSP_E_ATPase"/>
</dbReference>
<dbReference type="Gene3D" id="3.40.50.300">
    <property type="entry name" value="P-loop containing nucleotide triphosphate hydrolases"/>
    <property type="match status" value="1"/>
</dbReference>
<comment type="caution">
    <text evidence="3">The sequence shown here is derived from an EMBL/GenBank/DDBJ whole genome shotgun (WGS) entry which is preliminary data.</text>
</comment>
<evidence type="ECO:0000313" key="3">
    <source>
        <dbReference type="EMBL" id="GAT33409.1"/>
    </source>
</evidence>
<dbReference type="RefSeq" id="WP_075079143.1">
    <property type="nucleotide sequence ID" value="NZ_BDCO01000002.1"/>
</dbReference>
<dbReference type="InterPro" id="IPR001482">
    <property type="entry name" value="T2SS/T4SS_dom"/>
</dbReference>
<dbReference type="InterPro" id="IPR027417">
    <property type="entry name" value="P-loop_NTPase"/>
</dbReference>
<proteinExistence type="inferred from homology"/>
<gene>
    <name evidence="3" type="ORF">TSACC_21825</name>
</gene>
<dbReference type="EMBL" id="BDCO01000002">
    <property type="protein sequence ID" value="GAT33409.1"/>
    <property type="molecule type" value="Genomic_DNA"/>
</dbReference>
<reference evidence="4" key="1">
    <citation type="journal article" date="2017" name="Genome Announc.">
        <title>Draft Genome Sequence of Terrimicrobium sacchariphilum NM-5T, a Facultative Anaerobic Soil Bacterium of the Class Spartobacteria.</title>
        <authorList>
            <person name="Qiu Y.L."/>
            <person name="Tourlousse D.M."/>
            <person name="Matsuura N."/>
            <person name="Ohashi A."/>
            <person name="Sekiguchi Y."/>
        </authorList>
    </citation>
    <scope>NUCLEOTIDE SEQUENCE [LARGE SCALE GENOMIC DNA]</scope>
    <source>
        <strain evidence="4">NM-5</strain>
    </source>
</reference>
<evidence type="ECO:0000256" key="1">
    <source>
        <dbReference type="ARBA" id="ARBA00006611"/>
    </source>
</evidence>
<name>A0A146G6P4_TERSA</name>
<comment type="similarity">
    <text evidence="1">Belongs to the GSP E family.</text>
</comment>
<dbReference type="SUPFAM" id="SSF52540">
    <property type="entry name" value="P-loop containing nucleoside triphosphate hydrolases"/>
    <property type="match status" value="1"/>
</dbReference>
<dbReference type="AlphaFoldDB" id="A0A146G6P4"/>
<dbReference type="Pfam" id="PF00437">
    <property type="entry name" value="T2SSE"/>
    <property type="match status" value="1"/>
</dbReference>
<organism evidence="3 4">
    <name type="scientific">Terrimicrobium sacchariphilum</name>
    <dbReference type="NCBI Taxonomy" id="690879"/>
    <lineage>
        <taxon>Bacteria</taxon>
        <taxon>Pseudomonadati</taxon>
        <taxon>Verrucomicrobiota</taxon>
        <taxon>Terrimicrobiia</taxon>
        <taxon>Terrimicrobiales</taxon>
        <taxon>Terrimicrobiaceae</taxon>
        <taxon>Terrimicrobium</taxon>
    </lineage>
</organism>
<evidence type="ECO:0000313" key="4">
    <source>
        <dbReference type="Proteomes" id="UP000076023"/>
    </source>
</evidence>
<dbReference type="PROSITE" id="PS00662">
    <property type="entry name" value="T2SP_E"/>
    <property type="match status" value="1"/>
</dbReference>
<protein>
    <submittedName>
        <fullName evidence="3">Twitching motility protein PilT</fullName>
    </submittedName>
</protein>
<dbReference type="InterPro" id="IPR003593">
    <property type="entry name" value="AAA+_ATPase"/>
</dbReference>
<dbReference type="InParanoid" id="A0A146G6P4"/>
<dbReference type="GO" id="GO:0016887">
    <property type="term" value="F:ATP hydrolysis activity"/>
    <property type="evidence" value="ECO:0007669"/>
    <property type="project" value="InterPro"/>
</dbReference>
<evidence type="ECO:0000259" key="2">
    <source>
        <dbReference type="PROSITE" id="PS00662"/>
    </source>
</evidence>
<accession>A0A146G6P4</accession>
<dbReference type="SMART" id="SM00382">
    <property type="entry name" value="AAA"/>
    <property type="match status" value="1"/>
</dbReference>
<dbReference type="PANTHER" id="PTHR30486">
    <property type="entry name" value="TWITCHING MOTILITY PROTEIN PILT"/>
    <property type="match status" value="1"/>
</dbReference>